<dbReference type="EMBL" id="QUSF01000132">
    <property type="protein sequence ID" value="RLV90042.1"/>
    <property type="molecule type" value="Genomic_DNA"/>
</dbReference>
<name>A0A3L8RXW0_CHLGU</name>
<evidence type="ECO:0000313" key="3">
    <source>
        <dbReference type="Proteomes" id="UP000276834"/>
    </source>
</evidence>
<evidence type="ECO:0000256" key="1">
    <source>
        <dbReference type="SAM" id="MobiDB-lite"/>
    </source>
</evidence>
<comment type="caution">
    <text evidence="2">The sequence shown here is derived from an EMBL/GenBank/DDBJ whole genome shotgun (WGS) entry which is preliminary data.</text>
</comment>
<gene>
    <name evidence="2" type="ORF">DV515_00014575</name>
</gene>
<proteinExistence type="predicted"/>
<accession>A0A3L8RXW0</accession>
<keyword evidence="3" id="KW-1185">Reference proteome</keyword>
<evidence type="ECO:0000313" key="2">
    <source>
        <dbReference type="EMBL" id="RLV90042.1"/>
    </source>
</evidence>
<sequence>MLRFWILNKRSDDASGAPPPVVLLLFKEGNRLYSYHLKWDQIPPTKLYNLLPHLHRAEQTGTGTDLLYLHHLPHSCSALEVSASLHMSGKPLKEQQGDHSSTLSEPEPPVPQGRDLLLRVSTNKVTWLQTPRHPGY</sequence>
<protein>
    <submittedName>
        <fullName evidence="2">Uncharacterized protein</fullName>
    </submittedName>
</protein>
<feature type="region of interest" description="Disordered" evidence="1">
    <location>
        <begin position="87"/>
        <end position="114"/>
    </location>
</feature>
<dbReference type="Proteomes" id="UP000276834">
    <property type="component" value="Unassembled WGS sequence"/>
</dbReference>
<dbReference type="AlphaFoldDB" id="A0A3L8RXW0"/>
<organism evidence="2 3">
    <name type="scientific">Chloebia gouldiae</name>
    <name type="common">Gouldian finch</name>
    <name type="synonym">Erythrura gouldiae</name>
    <dbReference type="NCBI Taxonomy" id="44316"/>
    <lineage>
        <taxon>Eukaryota</taxon>
        <taxon>Metazoa</taxon>
        <taxon>Chordata</taxon>
        <taxon>Craniata</taxon>
        <taxon>Vertebrata</taxon>
        <taxon>Euteleostomi</taxon>
        <taxon>Archelosauria</taxon>
        <taxon>Archosauria</taxon>
        <taxon>Dinosauria</taxon>
        <taxon>Saurischia</taxon>
        <taxon>Theropoda</taxon>
        <taxon>Coelurosauria</taxon>
        <taxon>Aves</taxon>
        <taxon>Neognathae</taxon>
        <taxon>Neoaves</taxon>
        <taxon>Telluraves</taxon>
        <taxon>Australaves</taxon>
        <taxon>Passeriformes</taxon>
        <taxon>Passeroidea</taxon>
        <taxon>Passeridae</taxon>
        <taxon>Chloebia</taxon>
    </lineage>
</organism>
<reference evidence="2 3" key="1">
    <citation type="journal article" date="2018" name="Proc. R. Soc. B">
        <title>A non-coding region near Follistatin controls head colour polymorphism in the Gouldian finch.</title>
        <authorList>
            <person name="Toomey M.B."/>
            <person name="Marques C.I."/>
            <person name="Andrade P."/>
            <person name="Araujo P.M."/>
            <person name="Sabatino S."/>
            <person name="Gazda M.A."/>
            <person name="Afonso S."/>
            <person name="Lopes R.J."/>
            <person name="Corbo J.C."/>
            <person name="Carneiro M."/>
        </authorList>
    </citation>
    <scope>NUCLEOTIDE SEQUENCE [LARGE SCALE GENOMIC DNA]</scope>
    <source>
        <strain evidence="2">Red01</strain>
        <tissue evidence="2">Muscle</tissue>
    </source>
</reference>